<dbReference type="SUPFAM" id="SSF52980">
    <property type="entry name" value="Restriction endonuclease-like"/>
    <property type="match status" value="1"/>
</dbReference>
<dbReference type="SMART" id="SM00990">
    <property type="entry name" value="VRR_NUC"/>
    <property type="match status" value="1"/>
</dbReference>
<dbReference type="GO" id="GO:0003676">
    <property type="term" value="F:nucleic acid binding"/>
    <property type="evidence" value="ECO:0007669"/>
    <property type="project" value="InterPro"/>
</dbReference>
<dbReference type="GO" id="GO:0016788">
    <property type="term" value="F:hydrolase activity, acting on ester bonds"/>
    <property type="evidence" value="ECO:0007669"/>
    <property type="project" value="InterPro"/>
</dbReference>
<dbReference type="RefSeq" id="WP_322808890.1">
    <property type="nucleotide sequence ID" value="NZ_CBCPJP010000009.1"/>
</dbReference>
<comment type="caution">
    <text evidence="5">The sequence shown here is derived from an EMBL/GenBank/DDBJ whole genome shotgun (WGS) entry which is preliminary data.</text>
</comment>
<accession>A0AAW9JTY6</accession>
<evidence type="ECO:0000259" key="4">
    <source>
        <dbReference type="SMART" id="SM00990"/>
    </source>
</evidence>
<dbReference type="InterPro" id="IPR011856">
    <property type="entry name" value="tRNA_endonuc-like_dom_sf"/>
</dbReference>
<protein>
    <submittedName>
        <fullName evidence="5">VRR-NUC domain-containing protein</fullName>
    </submittedName>
</protein>
<dbReference type="Pfam" id="PF08774">
    <property type="entry name" value="VRR_NUC"/>
    <property type="match status" value="1"/>
</dbReference>
<evidence type="ECO:0000256" key="1">
    <source>
        <dbReference type="ARBA" id="ARBA00001946"/>
    </source>
</evidence>
<evidence type="ECO:0000256" key="3">
    <source>
        <dbReference type="ARBA" id="ARBA00022801"/>
    </source>
</evidence>
<dbReference type="Gene3D" id="3.40.1350.10">
    <property type="match status" value="1"/>
</dbReference>
<evidence type="ECO:0000313" key="5">
    <source>
        <dbReference type="EMBL" id="MDZ5758724.1"/>
    </source>
</evidence>
<feature type="domain" description="VRR-NUC" evidence="4">
    <location>
        <begin position="3"/>
        <end position="85"/>
    </location>
</feature>
<evidence type="ECO:0000256" key="2">
    <source>
        <dbReference type="ARBA" id="ARBA00022722"/>
    </source>
</evidence>
<organism evidence="5 6">
    <name type="scientific">Carnobacterium maltaromaticum</name>
    <name type="common">Carnobacterium piscicola</name>
    <dbReference type="NCBI Taxonomy" id="2751"/>
    <lineage>
        <taxon>Bacteria</taxon>
        <taxon>Bacillati</taxon>
        <taxon>Bacillota</taxon>
        <taxon>Bacilli</taxon>
        <taxon>Lactobacillales</taxon>
        <taxon>Carnobacteriaceae</taxon>
        <taxon>Carnobacterium</taxon>
    </lineage>
</organism>
<comment type="cofactor">
    <cofactor evidence="1">
        <name>Mg(2+)</name>
        <dbReference type="ChEBI" id="CHEBI:18420"/>
    </cofactor>
</comment>
<dbReference type="Proteomes" id="UP001290462">
    <property type="component" value="Unassembled WGS sequence"/>
</dbReference>
<dbReference type="InterPro" id="IPR011335">
    <property type="entry name" value="Restrct_endonuc-II-like"/>
</dbReference>
<keyword evidence="3" id="KW-0378">Hydrolase</keyword>
<dbReference type="InterPro" id="IPR014883">
    <property type="entry name" value="VRR_NUC"/>
</dbReference>
<proteinExistence type="predicted"/>
<dbReference type="GO" id="GO:0004518">
    <property type="term" value="F:nuclease activity"/>
    <property type="evidence" value="ECO:0007669"/>
    <property type="project" value="UniProtKB-KW"/>
</dbReference>
<gene>
    <name evidence="5" type="ORF">RAK27_08670</name>
</gene>
<dbReference type="AlphaFoldDB" id="A0AAW9JTY6"/>
<name>A0AAW9JTY6_CARML</name>
<keyword evidence="2" id="KW-0540">Nuclease</keyword>
<dbReference type="EMBL" id="JAVBVO010000003">
    <property type="protein sequence ID" value="MDZ5758724.1"/>
    <property type="molecule type" value="Genomic_DNA"/>
</dbReference>
<reference evidence="5" key="1">
    <citation type="submission" date="2023-08" db="EMBL/GenBank/DDBJ databases">
        <title>Genomic characterization of piscicolin 126 produced by Carnobacterium maltaromaticum CM22 strain isolated from salmon (Salmo salar).</title>
        <authorList>
            <person name="Gonzalez-Gragera E."/>
            <person name="Garcia-Lopez J.D."/>
            <person name="Teso-Perez C."/>
            <person name="Gimenez-Hernandez I."/>
            <person name="Peralta-Sanchez J.M."/>
            <person name="Valdivia E."/>
            <person name="Montalban-Lopez M."/>
            <person name="Martin-Platero A.M."/>
            <person name="Banos A."/>
            <person name="Martinez-Bueno M."/>
        </authorList>
    </citation>
    <scope>NUCLEOTIDE SEQUENCE</scope>
    <source>
        <strain evidence="5">CM22</strain>
    </source>
</reference>
<sequence>MAGPEKLVEQKIFRYLKSVGAFAWKVHGSGMQPAGLPDICCCINGWYVAIEVKRPNGGRVSELQKSKMKQINDAGGIAFVARSVEDVSSMLQSKNVI</sequence>
<evidence type="ECO:0000313" key="6">
    <source>
        <dbReference type="Proteomes" id="UP001290462"/>
    </source>
</evidence>